<dbReference type="EMBL" id="BMDT01000007">
    <property type="protein sequence ID" value="GGI66059.1"/>
    <property type="molecule type" value="Genomic_DNA"/>
</dbReference>
<evidence type="ECO:0000256" key="8">
    <source>
        <dbReference type="HAMAP-Rule" id="MF_00376"/>
    </source>
</evidence>
<evidence type="ECO:0000256" key="1">
    <source>
        <dbReference type="ARBA" id="ARBA00009018"/>
    </source>
</evidence>
<evidence type="ECO:0000256" key="5">
    <source>
        <dbReference type="ARBA" id="ARBA00022777"/>
    </source>
</evidence>
<dbReference type="PANTHER" id="PTHR10695:SF46">
    <property type="entry name" value="BIFUNCTIONAL COENZYME A SYNTHASE-RELATED"/>
    <property type="match status" value="1"/>
</dbReference>
<dbReference type="GO" id="GO:0005524">
    <property type="term" value="F:ATP binding"/>
    <property type="evidence" value="ECO:0007669"/>
    <property type="project" value="UniProtKB-UniRule"/>
</dbReference>
<keyword evidence="5 8" id="KW-0418">Kinase</keyword>
<dbReference type="Proteomes" id="UP000622610">
    <property type="component" value="Unassembled WGS sequence"/>
</dbReference>
<dbReference type="InterPro" id="IPR001977">
    <property type="entry name" value="Depp_CoAkinase"/>
</dbReference>
<dbReference type="PANTHER" id="PTHR10695">
    <property type="entry name" value="DEPHOSPHO-COA KINASE-RELATED"/>
    <property type="match status" value="1"/>
</dbReference>
<dbReference type="HAMAP" id="MF_00376">
    <property type="entry name" value="Dephospho_CoA_kinase"/>
    <property type="match status" value="1"/>
</dbReference>
<keyword evidence="3 8" id="KW-0808">Transferase</keyword>
<dbReference type="CDD" id="cd02022">
    <property type="entry name" value="DPCK"/>
    <property type="match status" value="1"/>
</dbReference>
<dbReference type="SUPFAM" id="SSF52540">
    <property type="entry name" value="P-loop containing nucleoside triphosphate hydrolases"/>
    <property type="match status" value="1"/>
</dbReference>
<accession>A0A917JIM1</accession>
<comment type="similarity">
    <text evidence="1 8">Belongs to the CoaE family.</text>
</comment>
<reference evidence="10" key="1">
    <citation type="journal article" date="2014" name="Int. J. Syst. Evol. Microbiol.">
        <title>Complete genome sequence of Corynebacterium casei LMG S-19264T (=DSM 44701T), isolated from a smear-ripened cheese.</title>
        <authorList>
            <consortium name="US DOE Joint Genome Institute (JGI-PGF)"/>
            <person name="Walter F."/>
            <person name="Albersmeier A."/>
            <person name="Kalinowski J."/>
            <person name="Ruckert C."/>
        </authorList>
    </citation>
    <scope>NUCLEOTIDE SEQUENCE</scope>
    <source>
        <strain evidence="10">CCM 8433</strain>
    </source>
</reference>
<evidence type="ECO:0000256" key="9">
    <source>
        <dbReference type="NCBIfam" id="TIGR00152"/>
    </source>
</evidence>
<comment type="pathway">
    <text evidence="8">Cofactor biosynthesis; coenzyme A biosynthesis; CoA from (R)-pantothenate: step 5/5.</text>
</comment>
<comment type="catalytic activity">
    <reaction evidence="8">
        <text>3'-dephospho-CoA + ATP = ADP + CoA + H(+)</text>
        <dbReference type="Rhea" id="RHEA:18245"/>
        <dbReference type="ChEBI" id="CHEBI:15378"/>
        <dbReference type="ChEBI" id="CHEBI:30616"/>
        <dbReference type="ChEBI" id="CHEBI:57287"/>
        <dbReference type="ChEBI" id="CHEBI:57328"/>
        <dbReference type="ChEBI" id="CHEBI:456216"/>
        <dbReference type="EC" id="2.7.1.24"/>
    </reaction>
</comment>
<dbReference type="NCBIfam" id="TIGR00152">
    <property type="entry name" value="dephospho-CoA kinase"/>
    <property type="match status" value="1"/>
</dbReference>
<dbReference type="PROSITE" id="PS51219">
    <property type="entry name" value="DPCK"/>
    <property type="match status" value="1"/>
</dbReference>
<protein>
    <recommendedName>
        <fullName evidence="8 9">Dephospho-CoA kinase</fullName>
        <ecNumber evidence="8 9">2.7.1.24</ecNumber>
    </recommendedName>
    <alternativeName>
        <fullName evidence="8">Dephosphocoenzyme A kinase</fullName>
    </alternativeName>
</protein>
<evidence type="ECO:0000256" key="7">
    <source>
        <dbReference type="ARBA" id="ARBA00022993"/>
    </source>
</evidence>
<dbReference type="FunFam" id="3.40.50.300:FF:000991">
    <property type="entry name" value="Dephospho-CoA kinase"/>
    <property type="match status" value="1"/>
</dbReference>
<comment type="function">
    <text evidence="8">Catalyzes the phosphorylation of the 3'-hydroxyl group of dephosphocoenzyme A to form coenzyme A.</text>
</comment>
<gene>
    <name evidence="8 10" type="primary">coaE</name>
    <name evidence="10" type="ORF">GCM10011482_17130</name>
</gene>
<sequence length="198" mass="22460">MGFVLGLTGGIATGKSTVVDIFRSFGFPIVDGDQIAREIVEVGQPALTAIKREFGSSVILSDGQLNRKQLGEIIFNQPEKRHVLNQLLDPFLRKTILDRIEAYKTKEKLVIVDLPLLFEGNYIDTVDEIATVYVPESIQLKRLMARDSLSEQDAKKRISSQWPIEEKKAKSTIVFDNQQSITETKEQVVEWLKAHRYI</sequence>
<keyword evidence="11" id="KW-1185">Reference proteome</keyword>
<keyword evidence="6 8" id="KW-0067">ATP-binding</keyword>
<evidence type="ECO:0000256" key="3">
    <source>
        <dbReference type="ARBA" id="ARBA00022679"/>
    </source>
</evidence>
<dbReference type="EC" id="2.7.1.24" evidence="8 9"/>
<dbReference type="Gene3D" id="3.40.50.300">
    <property type="entry name" value="P-loop containing nucleotide triphosphate hydrolases"/>
    <property type="match status" value="1"/>
</dbReference>
<evidence type="ECO:0000256" key="2">
    <source>
        <dbReference type="ARBA" id="ARBA00022490"/>
    </source>
</evidence>
<evidence type="ECO:0000313" key="11">
    <source>
        <dbReference type="Proteomes" id="UP000622610"/>
    </source>
</evidence>
<evidence type="ECO:0000313" key="10">
    <source>
        <dbReference type="EMBL" id="GGI66059.1"/>
    </source>
</evidence>
<comment type="subcellular location">
    <subcellularLocation>
        <location evidence="8">Cytoplasm</location>
    </subcellularLocation>
</comment>
<dbReference type="GO" id="GO:0005737">
    <property type="term" value="C:cytoplasm"/>
    <property type="evidence" value="ECO:0007669"/>
    <property type="project" value="UniProtKB-SubCell"/>
</dbReference>
<dbReference type="GO" id="GO:0015937">
    <property type="term" value="P:coenzyme A biosynthetic process"/>
    <property type="evidence" value="ECO:0007669"/>
    <property type="project" value="UniProtKB-UniRule"/>
</dbReference>
<comment type="caution">
    <text evidence="10">The sequence shown here is derived from an EMBL/GenBank/DDBJ whole genome shotgun (WGS) entry which is preliminary data.</text>
</comment>
<feature type="binding site" evidence="8">
    <location>
        <begin position="12"/>
        <end position="17"/>
    </location>
    <ligand>
        <name>ATP</name>
        <dbReference type="ChEBI" id="CHEBI:30616"/>
    </ligand>
</feature>
<keyword evidence="2 8" id="KW-0963">Cytoplasm</keyword>
<dbReference type="RefSeq" id="WP_188367892.1">
    <property type="nucleotide sequence ID" value="NZ_BMDT01000007.1"/>
</dbReference>
<dbReference type="InterPro" id="IPR027417">
    <property type="entry name" value="P-loop_NTPase"/>
</dbReference>
<dbReference type="GO" id="GO:0004140">
    <property type="term" value="F:dephospho-CoA kinase activity"/>
    <property type="evidence" value="ECO:0007669"/>
    <property type="project" value="UniProtKB-UniRule"/>
</dbReference>
<evidence type="ECO:0000256" key="6">
    <source>
        <dbReference type="ARBA" id="ARBA00022840"/>
    </source>
</evidence>
<organism evidence="10 11">
    <name type="scientific">Enterococcus alcedinis</name>
    <dbReference type="NCBI Taxonomy" id="1274384"/>
    <lineage>
        <taxon>Bacteria</taxon>
        <taxon>Bacillati</taxon>
        <taxon>Bacillota</taxon>
        <taxon>Bacilli</taxon>
        <taxon>Lactobacillales</taxon>
        <taxon>Enterococcaceae</taxon>
        <taxon>Enterococcus</taxon>
    </lineage>
</organism>
<proteinExistence type="inferred from homology"/>
<name>A0A917JIM1_9ENTE</name>
<keyword evidence="7 8" id="KW-0173">Coenzyme A biosynthesis</keyword>
<reference evidence="10" key="2">
    <citation type="submission" date="2020-09" db="EMBL/GenBank/DDBJ databases">
        <authorList>
            <person name="Sun Q."/>
            <person name="Sedlacek I."/>
        </authorList>
    </citation>
    <scope>NUCLEOTIDE SEQUENCE</scope>
    <source>
        <strain evidence="10">CCM 8433</strain>
    </source>
</reference>
<dbReference type="AlphaFoldDB" id="A0A917JIM1"/>
<dbReference type="Pfam" id="PF01121">
    <property type="entry name" value="CoaE"/>
    <property type="match status" value="1"/>
</dbReference>
<keyword evidence="4 8" id="KW-0547">Nucleotide-binding</keyword>
<evidence type="ECO:0000256" key="4">
    <source>
        <dbReference type="ARBA" id="ARBA00022741"/>
    </source>
</evidence>